<proteinExistence type="predicted"/>
<gene>
    <name evidence="1" type="ORF">Tci_051295</name>
</gene>
<name>A0A6L2N1L3_TANCI</name>
<evidence type="ECO:0000313" key="1">
    <source>
        <dbReference type="EMBL" id="GEU79317.1"/>
    </source>
</evidence>
<organism evidence="1">
    <name type="scientific">Tanacetum cinerariifolium</name>
    <name type="common">Dalmatian daisy</name>
    <name type="synonym">Chrysanthemum cinerariifolium</name>
    <dbReference type="NCBI Taxonomy" id="118510"/>
    <lineage>
        <taxon>Eukaryota</taxon>
        <taxon>Viridiplantae</taxon>
        <taxon>Streptophyta</taxon>
        <taxon>Embryophyta</taxon>
        <taxon>Tracheophyta</taxon>
        <taxon>Spermatophyta</taxon>
        <taxon>Magnoliopsida</taxon>
        <taxon>eudicotyledons</taxon>
        <taxon>Gunneridae</taxon>
        <taxon>Pentapetalae</taxon>
        <taxon>asterids</taxon>
        <taxon>campanulids</taxon>
        <taxon>Asterales</taxon>
        <taxon>Asteraceae</taxon>
        <taxon>Asteroideae</taxon>
        <taxon>Anthemideae</taxon>
        <taxon>Anthemidinae</taxon>
        <taxon>Tanacetum</taxon>
    </lineage>
</organism>
<protein>
    <submittedName>
        <fullName evidence="1">Uncharacterized protein</fullName>
    </submittedName>
</protein>
<reference evidence="1" key="1">
    <citation type="journal article" date="2019" name="Sci. Rep.">
        <title>Draft genome of Tanacetum cinerariifolium, the natural source of mosquito coil.</title>
        <authorList>
            <person name="Yamashiro T."/>
            <person name="Shiraishi A."/>
            <person name="Satake H."/>
            <person name="Nakayama K."/>
        </authorList>
    </citation>
    <scope>NUCLEOTIDE SEQUENCE</scope>
</reference>
<dbReference type="EMBL" id="BKCJ010007847">
    <property type="protein sequence ID" value="GEU79317.1"/>
    <property type="molecule type" value="Genomic_DNA"/>
</dbReference>
<sequence length="269" mass="30441">MSNTAYWTLPNMTYQVKGYDEGIVYSYEQRLETIWGRAVNRVHMLDFAGLTDGMRQTLSDRLSMIYTGDDRHALFTSYTWRRLFEVRGLLVREFTLEFFSTCRMSDTEMGLDVADTLCFQLGGARRRMICIQFILALGLHTEEEMAEAGFGAYWFGRPVPSYVFIRDSVRRLCHGMIAYSISGKGQAPEKVTAQYLFRHAERRKSRSSELLLIDLHELVRLNIYLRVGDTWAWVAPGPVRQQATAAGTPGAAEDAPAADEGAQAVLAPV</sequence>
<comment type="caution">
    <text evidence="1">The sequence shown here is derived from an EMBL/GenBank/DDBJ whole genome shotgun (WGS) entry which is preliminary data.</text>
</comment>
<accession>A0A6L2N1L3</accession>
<dbReference type="AlphaFoldDB" id="A0A6L2N1L3"/>